<organism evidence="1">
    <name type="scientific">Rhizophagus irregularis (strain DAOM 181602 / DAOM 197198 / MUCL 43194)</name>
    <name type="common">Arbuscular mycorrhizal fungus</name>
    <name type="synonym">Glomus intraradices</name>
    <dbReference type="NCBI Taxonomy" id="747089"/>
    <lineage>
        <taxon>Eukaryota</taxon>
        <taxon>Fungi</taxon>
        <taxon>Fungi incertae sedis</taxon>
        <taxon>Mucoromycota</taxon>
        <taxon>Glomeromycotina</taxon>
        <taxon>Glomeromycetes</taxon>
        <taxon>Glomerales</taxon>
        <taxon>Glomeraceae</taxon>
        <taxon>Rhizophagus</taxon>
    </lineage>
</organism>
<proteinExistence type="predicted"/>
<dbReference type="HOGENOM" id="CLU_2005073_0_0_1"/>
<accession>U9V5X9</accession>
<sequence>MILLNSPLSTDILNILRKRINYNEFENNIPNIIVFDELSSSKSSFLRRLSVLPNYRYSKRNFADCLEKIVSINSYDYSKVVDFSNWTYENKLILIKILRLMIVNLRTHYLASEMKEFSNWEIWK</sequence>
<gene>
    <name evidence="1" type="ORF">GLOINDRAFT_91002</name>
</gene>
<evidence type="ECO:0000313" key="1">
    <source>
        <dbReference type="EMBL" id="ESA23321.1"/>
    </source>
</evidence>
<dbReference type="VEuPathDB" id="FungiDB:RhiirFUN_001278"/>
<reference evidence="1" key="1">
    <citation type="submission" date="2013-07" db="EMBL/GenBank/DDBJ databases">
        <title>The genome of an arbuscular mycorrhizal fungus provides insights into the evolution of the oldest plant symbiosis.</title>
        <authorList>
            <consortium name="DOE Joint Genome Institute"/>
            <person name="Tisserant E."/>
            <person name="Malbreil M."/>
            <person name="Kuo A."/>
            <person name="Kohler A."/>
            <person name="Symeonidi A."/>
            <person name="Balestrini R."/>
            <person name="Charron P."/>
            <person name="Duensing N."/>
            <person name="Frei-dit-Frey N."/>
            <person name="Gianinazzi-Pearson V."/>
            <person name="Gilbert B."/>
            <person name="Handa Y."/>
            <person name="Hijri M."/>
            <person name="Kaul R."/>
            <person name="Kawaguchi M."/>
            <person name="Krajinski F."/>
            <person name="Lammers P."/>
            <person name="Lapierre D."/>
            <person name="Masclaux F.G."/>
            <person name="Murat C."/>
            <person name="Morin E."/>
            <person name="Ndikumana S."/>
            <person name="Pagni M."/>
            <person name="Petitpierre D."/>
            <person name="Requena N."/>
            <person name="Rosikiewicz P."/>
            <person name="Riley R."/>
            <person name="Saito K."/>
            <person name="San Clemente H."/>
            <person name="Shapiro H."/>
            <person name="van Tuinen D."/>
            <person name="Becard G."/>
            <person name="Bonfante P."/>
            <person name="Paszkowski U."/>
            <person name="Shachar-Hill Y."/>
            <person name="Young J.P."/>
            <person name="Sanders I.R."/>
            <person name="Henrissat B."/>
            <person name="Rensing S.A."/>
            <person name="Grigoriev I.V."/>
            <person name="Corradi N."/>
            <person name="Roux C."/>
            <person name="Martin F."/>
        </authorList>
    </citation>
    <scope>NUCLEOTIDE SEQUENCE</scope>
    <source>
        <strain evidence="1">DAOM 197198</strain>
    </source>
</reference>
<dbReference type="EMBL" id="KI274865">
    <property type="protein sequence ID" value="ESA23321.1"/>
    <property type="molecule type" value="Genomic_DNA"/>
</dbReference>
<name>U9V5X9_RHIID</name>
<dbReference type="AlphaFoldDB" id="U9V5X9"/>
<protein>
    <submittedName>
        <fullName evidence="1">Uncharacterized protein</fullName>
    </submittedName>
</protein>